<reference evidence="6 7" key="1">
    <citation type="journal article" date="2015" name="Genome Announc.">
        <title>Expanding the biotechnology potential of lactobacilli through comparative genomics of 213 strains and associated genera.</title>
        <authorList>
            <person name="Sun Z."/>
            <person name="Harris H.M."/>
            <person name="McCann A."/>
            <person name="Guo C."/>
            <person name="Argimon S."/>
            <person name="Zhang W."/>
            <person name="Yang X."/>
            <person name="Jeffery I.B."/>
            <person name="Cooney J.C."/>
            <person name="Kagawa T.F."/>
            <person name="Liu W."/>
            <person name="Song Y."/>
            <person name="Salvetti E."/>
            <person name="Wrobel A."/>
            <person name="Rasinkangas P."/>
            <person name="Parkhill J."/>
            <person name="Rea M.C."/>
            <person name="O'Sullivan O."/>
            <person name="Ritari J."/>
            <person name="Douillard F.P."/>
            <person name="Paul Ross R."/>
            <person name="Yang R."/>
            <person name="Briner A.E."/>
            <person name="Felis G.E."/>
            <person name="de Vos W.M."/>
            <person name="Barrangou R."/>
            <person name="Klaenhammer T.R."/>
            <person name="Caufield P.W."/>
            <person name="Cui Y."/>
            <person name="Zhang H."/>
            <person name="O'Toole P.W."/>
        </authorList>
    </citation>
    <scope>NUCLEOTIDE SEQUENCE [LARGE SCALE GENOMIC DNA]</scope>
    <source>
        <strain evidence="6 7">DSM 19971</strain>
    </source>
</reference>
<dbReference type="AlphaFoldDB" id="A0A0R1Q6X4"/>
<comment type="similarity">
    <text evidence="4">Belongs to the cyclic nucleotide phosphodiesterase class-III family.</text>
</comment>
<dbReference type="Proteomes" id="UP000051155">
    <property type="component" value="Unassembled WGS sequence"/>
</dbReference>
<proteinExistence type="inferred from homology"/>
<evidence type="ECO:0000256" key="3">
    <source>
        <dbReference type="ARBA" id="ARBA00023004"/>
    </source>
</evidence>
<dbReference type="PATRIC" id="fig|1423812.3.peg.2200"/>
<dbReference type="InterPro" id="IPR004843">
    <property type="entry name" value="Calcineurin-like_PHP"/>
</dbReference>
<dbReference type="Pfam" id="PF00149">
    <property type="entry name" value="Metallophos"/>
    <property type="match status" value="1"/>
</dbReference>
<gene>
    <name evidence="6" type="ORF">FD20_GL002070</name>
</gene>
<protein>
    <submittedName>
        <fullName evidence="6">Metallophosphoesterase</fullName>
    </submittedName>
</protein>
<sequence>MKMKDTTIIQISDIHLTPAGKKPSFNQQLDPYDKLDLVFADVKKFKKKPELIALTGDLIHEGKTDDYVYLRKFLREKEQELGAPIFVLLGNHDRTKAFYEGFMEQKPKSKYYYKVSINGKDNYFLDTTFGDIEQGYLDKEQLDWLSENLKKEPERPALIFMHHPIAGTSLKHMRFSVLQNGSKLLQICKKGNVKGFFSGHIHFPTTYLTEGILNGVADSTAYHIDCREKHQHYVRDASSYNVITLSDKNEIGIENRYLYWGQKIIKKIDIEQTDFIDLKPLL</sequence>
<organism evidence="6 7">
    <name type="scientific">Liquorilactobacillus uvarum DSM 19971</name>
    <dbReference type="NCBI Taxonomy" id="1423812"/>
    <lineage>
        <taxon>Bacteria</taxon>
        <taxon>Bacillati</taxon>
        <taxon>Bacillota</taxon>
        <taxon>Bacilli</taxon>
        <taxon>Lactobacillales</taxon>
        <taxon>Lactobacillaceae</taxon>
        <taxon>Liquorilactobacillus</taxon>
    </lineage>
</organism>
<dbReference type="PANTHER" id="PTHR42988">
    <property type="entry name" value="PHOSPHOHYDROLASE"/>
    <property type="match status" value="1"/>
</dbReference>
<dbReference type="GO" id="GO:0016787">
    <property type="term" value="F:hydrolase activity"/>
    <property type="evidence" value="ECO:0007669"/>
    <property type="project" value="UniProtKB-KW"/>
</dbReference>
<dbReference type="Gene3D" id="3.60.21.10">
    <property type="match status" value="1"/>
</dbReference>
<dbReference type="InterPro" id="IPR029052">
    <property type="entry name" value="Metallo-depent_PP-like"/>
</dbReference>
<dbReference type="GO" id="GO:0046872">
    <property type="term" value="F:metal ion binding"/>
    <property type="evidence" value="ECO:0007669"/>
    <property type="project" value="UniProtKB-KW"/>
</dbReference>
<keyword evidence="7" id="KW-1185">Reference proteome</keyword>
<evidence type="ECO:0000256" key="2">
    <source>
        <dbReference type="ARBA" id="ARBA00022801"/>
    </source>
</evidence>
<name>A0A0R1Q6X4_9LACO</name>
<keyword evidence="1" id="KW-0479">Metal-binding</keyword>
<keyword evidence="2" id="KW-0378">Hydrolase</keyword>
<evidence type="ECO:0000256" key="4">
    <source>
        <dbReference type="ARBA" id="ARBA00025742"/>
    </source>
</evidence>
<dbReference type="PANTHER" id="PTHR42988:SF2">
    <property type="entry name" value="CYCLIC NUCLEOTIDE PHOSPHODIESTERASE CBUA0032-RELATED"/>
    <property type="match status" value="1"/>
</dbReference>
<evidence type="ECO:0000259" key="5">
    <source>
        <dbReference type="Pfam" id="PF00149"/>
    </source>
</evidence>
<dbReference type="InterPro" id="IPR050884">
    <property type="entry name" value="CNP_phosphodiesterase-III"/>
</dbReference>
<dbReference type="STRING" id="1423812.FD20_GL002070"/>
<dbReference type="RefSeq" id="WP_235807708.1">
    <property type="nucleotide sequence ID" value="NZ_AZEG01000006.1"/>
</dbReference>
<evidence type="ECO:0000313" key="7">
    <source>
        <dbReference type="Proteomes" id="UP000051155"/>
    </source>
</evidence>
<feature type="domain" description="Calcineurin-like phosphoesterase" evidence="5">
    <location>
        <begin position="7"/>
        <end position="203"/>
    </location>
</feature>
<evidence type="ECO:0000256" key="1">
    <source>
        <dbReference type="ARBA" id="ARBA00022723"/>
    </source>
</evidence>
<accession>A0A0R1Q6X4</accession>
<evidence type="ECO:0000313" key="6">
    <source>
        <dbReference type="EMBL" id="KRL38122.1"/>
    </source>
</evidence>
<keyword evidence="3" id="KW-0408">Iron</keyword>
<comment type="caution">
    <text evidence="6">The sequence shown here is derived from an EMBL/GenBank/DDBJ whole genome shotgun (WGS) entry which is preliminary data.</text>
</comment>
<dbReference type="EMBL" id="AZEG01000006">
    <property type="protein sequence ID" value="KRL38122.1"/>
    <property type="molecule type" value="Genomic_DNA"/>
</dbReference>
<dbReference type="SUPFAM" id="SSF56300">
    <property type="entry name" value="Metallo-dependent phosphatases"/>
    <property type="match status" value="1"/>
</dbReference>